<feature type="non-terminal residue" evidence="3">
    <location>
        <position position="139"/>
    </location>
</feature>
<protein>
    <submittedName>
        <fullName evidence="3">Uncharacterized protein</fullName>
    </submittedName>
</protein>
<organism evidence="3 4">
    <name type="scientific">Perkinsus olseni</name>
    <name type="common">Perkinsus atlanticus</name>
    <dbReference type="NCBI Taxonomy" id="32597"/>
    <lineage>
        <taxon>Eukaryota</taxon>
        <taxon>Sar</taxon>
        <taxon>Alveolata</taxon>
        <taxon>Perkinsozoa</taxon>
        <taxon>Perkinsea</taxon>
        <taxon>Perkinsida</taxon>
        <taxon>Perkinsidae</taxon>
        <taxon>Perkinsus</taxon>
    </lineage>
</organism>
<name>A0A7J6S607_PEROL</name>
<keyword evidence="1" id="KW-0175">Coiled coil</keyword>
<evidence type="ECO:0000313" key="4">
    <source>
        <dbReference type="Proteomes" id="UP000574390"/>
    </source>
</evidence>
<evidence type="ECO:0000313" key="3">
    <source>
        <dbReference type="EMBL" id="KAF4728374.1"/>
    </source>
</evidence>
<dbReference type="Proteomes" id="UP000574390">
    <property type="component" value="Unassembled WGS sequence"/>
</dbReference>
<feature type="compositionally biased region" description="Basic and acidic residues" evidence="2">
    <location>
        <begin position="84"/>
        <end position="112"/>
    </location>
</feature>
<evidence type="ECO:0000256" key="2">
    <source>
        <dbReference type="SAM" id="MobiDB-lite"/>
    </source>
</evidence>
<evidence type="ECO:0000256" key="1">
    <source>
        <dbReference type="SAM" id="Coils"/>
    </source>
</evidence>
<sequence length="139" mass="16660">GLRFIDASVSEAERQRLLQEHDLRRAEIEGQITDHREAQKLALQQKLAARRRRIEAKREQIVNDKVYLHRAIGALGAQRQLGKSHAEEMEEMANRHREREDEITQKLEEEARKDREALEDRYKTQMEELERRLRRALRK</sequence>
<feature type="coiled-coil region" evidence="1">
    <location>
        <begin position="9"/>
        <end position="60"/>
    </location>
</feature>
<feature type="region of interest" description="Disordered" evidence="2">
    <location>
        <begin position="79"/>
        <end position="112"/>
    </location>
</feature>
<gene>
    <name evidence="3" type="ORF">FOZ62_015134</name>
</gene>
<comment type="caution">
    <text evidence="3">The sequence shown here is derived from an EMBL/GenBank/DDBJ whole genome shotgun (WGS) entry which is preliminary data.</text>
</comment>
<dbReference type="AlphaFoldDB" id="A0A7J6S607"/>
<proteinExistence type="predicted"/>
<reference evidence="3 4" key="1">
    <citation type="submission" date="2020-04" db="EMBL/GenBank/DDBJ databases">
        <title>Perkinsus olseni comparative genomics.</title>
        <authorList>
            <person name="Bogema D.R."/>
        </authorList>
    </citation>
    <scope>NUCLEOTIDE SEQUENCE [LARGE SCALE GENOMIC DNA]</scope>
    <source>
        <strain evidence="3">ATCC PRA-205</strain>
    </source>
</reference>
<feature type="non-terminal residue" evidence="3">
    <location>
        <position position="1"/>
    </location>
</feature>
<dbReference type="EMBL" id="JABANM010017092">
    <property type="protein sequence ID" value="KAF4728374.1"/>
    <property type="molecule type" value="Genomic_DNA"/>
</dbReference>
<accession>A0A7J6S607</accession>